<dbReference type="SUPFAM" id="SSF52540">
    <property type="entry name" value="P-loop containing nucleoside triphosphate hydrolases"/>
    <property type="match status" value="1"/>
</dbReference>
<dbReference type="CDD" id="cd03293">
    <property type="entry name" value="ABC_NrtD_SsuB_transporters"/>
    <property type="match status" value="1"/>
</dbReference>
<dbReference type="Proteomes" id="UP000435957">
    <property type="component" value="Unassembled WGS sequence"/>
</dbReference>
<dbReference type="PANTHER" id="PTHR42788">
    <property type="entry name" value="TAURINE IMPORT ATP-BINDING PROTEIN-RELATED"/>
    <property type="match status" value="1"/>
</dbReference>
<evidence type="ECO:0000256" key="3">
    <source>
        <dbReference type="ARBA" id="ARBA00022448"/>
    </source>
</evidence>
<dbReference type="InterPro" id="IPR027417">
    <property type="entry name" value="P-loop_NTPase"/>
</dbReference>
<reference evidence="7 10" key="2">
    <citation type="submission" date="2019-09" db="EMBL/GenBank/DDBJ databases">
        <title>Taxonomic organization of the family Brucellaceae based on a phylogenomic approach.</title>
        <authorList>
            <person name="Leclercq S."/>
            <person name="Cloeckaert A."/>
            <person name="Zygmunt M.S."/>
        </authorList>
    </citation>
    <scope>NUCLEOTIDE SEQUENCE [LARGE SCALE GENOMIC DNA]</scope>
    <source>
        <strain evidence="7 10">LUP23</strain>
    </source>
</reference>
<dbReference type="PROSITE" id="PS00211">
    <property type="entry name" value="ABC_TRANSPORTER_1"/>
    <property type="match status" value="1"/>
</dbReference>
<gene>
    <name evidence="8" type="ORF">CES86_4422</name>
    <name evidence="7" type="ORF">F9L03_20475</name>
</gene>
<accession>A0A256GD41</accession>
<dbReference type="Pfam" id="PF00005">
    <property type="entry name" value="ABC_tran"/>
    <property type="match status" value="1"/>
</dbReference>
<evidence type="ECO:0000256" key="1">
    <source>
        <dbReference type="ARBA" id="ARBA00004533"/>
    </source>
</evidence>
<sequence length="280" mass="30691">MNADVKIPRSAVLQSRRSANGLLVEMEGLSKSFESTGGEEILALGEVDLRIEPGEFVAVVGPSGCGKSTLLSMLAGLESPSTGALKVDGQILTGPHRHAGVVFQTDYLLPWRTVLDNVLLPIEIKKLDRKAHIPIAEKLLDQVGLGGFGSKQPFELSGGMRQRAAICRAIIQNPGLLLMDEPFGALDALTREQMISDLQALWMRLGNTVVFITHGIDEAIFLADRVIVLSPRPGRIDLEVKIDLPRPRVWADAHLHPQFHEAMVQIRRCFEQRGVLRSST</sequence>
<dbReference type="PANTHER" id="PTHR42788:SF13">
    <property type="entry name" value="ALIPHATIC SULFONATES IMPORT ATP-BINDING PROTEIN SSUB"/>
    <property type="match status" value="1"/>
</dbReference>
<comment type="similarity">
    <text evidence="2">Belongs to the ABC transporter superfamily.</text>
</comment>
<evidence type="ECO:0000313" key="9">
    <source>
        <dbReference type="Proteomes" id="UP000216363"/>
    </source>
</evidence>
<evidence type="ECO:0000256" key="2">
    <source>
        <dbReference type="ARBA" id="ARBA00005417"/>
    </source>
</evidence>
<keyword evidence="10" id="KW-1185">Reference proteome</keyword>
<protein>
    <submittedName>
        <fullName evidence="7">ABC transporter ATP-binding protein</fullName>
    </submittedName>
    <submittedName>
        <fullName evidence="8">ABC transporter family protein</fullName>
    </submittedName>
</protein>
<dbReference type="InterPro" id="IPR003439">
    <property type="entry name" value="ABC_transporter-like_ATP-bd"/>
</dbReference>
<keyword evidence="5 7" id="KW-0067">ATP-binding</keyword>
<dbReference type="GO" id="GO:0016887">
    <property type="term" value="F:ATP hydrolysis activity"/>
    <property type="evidence" value="ECO:0007669"/>
    <property type="project" value="InterPro"/>
</dbReference>
<dbReference type="SMART" id="SM00382">
    <property type="entry name" value="AAA"/>
    <property type="match status" value="1"/>
</dbReference>
<organism evidence="8 9">
    <name type="scientific">Brucella lupini</name>
    <dbReference type="NCBI Taxonomy" id="255457"/>
    <lineage>
        <taxon>Bacteria</taxon>
        <taxon>Pseudomonadati</taxon>
        <taxon>Pseudomonadota</taxon>
        <taxon>Alphaproteobacteria</taxon>
        <taxon>Hyphomicrobiales</taxon>
        <taxon>Brucellaceae</taxon>
        <taxon>Brucella/Ochrobactrum group</taxon>
        <taxon>Brucella</taxon>
    </lineage>
</organism>
<evidence type="ECO:0000256" key="4">
    <source>
        <dbReference type="ARBA" id="ARBA00022741"/>
    </source>
</evidence>
<name>A0A256GD41_9HYPH</name>
<evidence type="ECO:0000313" key="10">
    <source>
        <dbReference type="Proteomes" id="UP000435957"/>
    </source>
</evidence>
<dbReference type="InterPro" id="IPR003593">
    <property type="entry name" value="AAA+_ATPase"/>
</dbReference>
<keyword evidence="4" id="KW-0547">Nucleotide-binding</keyword>
<dbReference type="EMBL" id="NNRN01000059">
    <property type="protein sequence ID" value="OYR25037.1"/>
    <property type="molecule type" value="Genomic_DNA"/>
</dbReference>
<dbReference type="InterPro" id="IPR017871">
    <property type="entry name" value="ABC_transporter-like_CS"/>
</dbReference>
<comment type="caution">
    <text evidence="8">The sequence shown here is derived from an EMBL/GenBank/DDBJ whole genome shotgun (WGS) entry which is preliminary data.</text>
</comment>
<dbReference type="Proteomes" id="UP000216363">
    <property type="component" value="Unassembled WGS sequence"/>
</dbReference>
<evidence type="ECO:0000256" key="5">
    <source>
        <dbReference type="ARBA" id="ARBA00022840"/>
    </source>
</evidence>
<keyword evidence="3" id="KW-0813">Transport</keyword>
<reference evidence="8 9" key="1">
    <citation type="submission" date="2017-07" db="EMBL/GenBank/DDBJ databases">
        <title>Draft genome of Ochrobactrum lupini type strain LUP21.</title>
        <authorList>
            <person name="Krzyzanowska D.M."/>
            <person name="Jafra S."/>
        </authorList>
    </citation>
    <scope>NUCLEOTIDE SEQUENCE [LARGE SCALE GENOMIC DNA]</scope>
    <source>
        <strain evidence="8 9">LUP21</strain>
    </source>
</reference>
<evidence type="ECO:0000313" key="8">
    <source>
        <dbReference type="EMBL" id="OYR25037.1"/>
    </source>
</evidence>
<comment type="subcellular location">
    <subcellularLocation>
        <location evidence="1">Cell inner membrane</location>
    </subcellularLocation>
</comment>
<evidence type="ECO:0000313" key="7">
    <source>
        <dbReference type="EMBL" id="KAB2701994.1"/>
    </source>
</evidence>
<evidence type="ECO:0000259" key="6">
    <source>
        <dbReference type="PROSITE" id="PS50893"/>
    </source>
</evidence>
<dbReference type="GO" id="GO:0005524">
    <property type="term" value="F:ATP binding"/>
    <property type="evidence" value="ECO:0007669"/>
    <property type="project" value="UniProtKB-KW"/>
</dbReference>
<dbReference type="Gene3D" id="3.40.50.300">
    <property type="entry name" value="P-loop containing nucleotide triphosphate hydrolases"/>
    <property type="match status" value="1"/>
</dbReference>
<feature type="domain" description="ABC transporter" evidence="6">
    <location>
        <begin position="24"/>
        <end position="256"/>
    </location>
</feature>
<dbReference type="GO" id="GO:0005886">
    <property type="term" value="C:plasma membrane"/>
    <property type="evidence" value="ECO:0007669"/>
    <property type="project" value="UniProtKB-SubCell"/>
</dbReference>
<dbReference type="InterPro" id="IPR050166">
    <property type="entry name" value="ABC_transporter_ATP-bind"/>
</dbReference>
<dbReference type="AlphaFoldDB" id="A0A256GD41"/>
<dbReference type="EMBL" id="WBWF01000019">
    <property type="protein sequence ID" value="KAB2701994.1"/>
    <property type="molecule type" value="Genomic_DNA"/>
</dbReference>
<proteinExistence type="inferred from homology"/>
<dbReference type="PROSITE" id="PS50893">
    <property type="entry name" value="ABC_TRANSPORTER_2"/>
    <property type="match status" value="1"/>
</dbReference>
<dbReference type="RefSeq" id="WP_082179025.1">
    <property type="nucleotide sequence ID" value="NZ_JBHEEP010000019.1"/>
</dbReference>